<dbReference type="RefSeq" id="WP_301201806.1">
    <property type="nucleotide sequence ID" value="NZ_JAPDPI010000046.1"/>
</dbReference>
<protein>
    <recommendedName>
        <fullName evidence="3">Apea-like HEPN domain-containing protein</fullName>
    </recommendedName>
</protein>
<proteinExistence type="predicted"/>
<dbReference type="AlphaFoldDB" id="A0AAE3MGY7"/>
<comment type="caution">
    <text evidence="1">The sequence shown here is derived from an EMBL/GenBank/DDBJ whole genome shotgun (WGS) entry which is preliminary data.</text>
</comment>
<name>A0AAE3MGY7_9BACT</name>
<accession>A0AAE3MGY7</accession>
<gene>
    <name evidence="1" type="ORF">OM074_17400</name>
</gene>
<sequence length="445" mass="52461">MTEKQIDNKAFAFVERLVVKENDDNKNNRRRNKGSIEEVQVVDWSDKLVDDKPFIQKKYLPNISDYDITIAIDGVCYGFSDGEYIDYYKFIHEVVNYDSLNAKVSVEYLKEKVLLWIIEVFKSKRAVQSLTLYLSGLLSKDLKAKKYYYPVLNLTIEEPFSIGDIQFTYMTKDYFDEYWNKVKGNDNMTKDEFDSLLRKYQGRVFVVVETLAENKKGQEISYKKACLAIDMIKLLSPTVYYPDLTCYIDLEKRIPYTSEYLTQNKNEKFGFGINMSANNNPFHMPKSLCHQLKSSFGLLGSLFDNEKNDLDELLINSIKLVAKAIKETDLHLRISFLIMVLESIFLLDEEDYKMEKKCKRRISELMFPTEGKKYRELLDLLTNMYLIRHKMTHKSIRLYIELQKLREFQTNLIDSIIRILHNKHKLTNKVVLIEYLDRKVKPQSA</sequence>
<dbReference type="Proteomes" id="UP001207408">
    <property type="component" value="Unassembled WGS sequence"/>
</dbReference>
<reference evidence="1" key="1">
    <citation type="submission" date="2022-10" db="EMBL/GenBank/DDBJ databases">
        <authorList>
            <person name="Yu W.X."/>
        </authorList>
    </citation>
    <scope>NUCLEOTIDE SEQUENCE</scope>
    <source>
        <strain evidence="1">D04</strain>
    </source>
</reference>
<evidence type="ECO:0000313" key="2">
    <source>
        <dbReference type="Proteomes" id="UP001207408"/>
    </source>
</evidence>
<evidence type="ECO:0008006" key="3">
    <source>
        <dbReference type="Google" id="ProtNLM"/>
    </source>
</evidence>
<evidence type="ECO:0000313" key="1">
    <source>
        <dbReference type="EMBL" id="MCW3807411.1"/>
    </source>
</evidence>
<dbReference type="EMBL" id="JAPDPI010000046">
    <property type="protein sequence ID" value="MCW3807411.1"/>
    <property type="molecule type" value="Genomic_DNA"/>
</dbReference>
<organism evidence="1 2">
    <name type="scientific">Plebeiibacterium marinum</name>
    <dbReference type="NCBI Taxonomy" id="2992111"/>
    <lineage>
        <taxon>Bacteria</taxon>
        <taxon>Pseudomonadati</taxon>
        <taxon>Bacteroidota</taxon>
        <taxon>Bacteroidia</taxon>
        <taxon>Marinilabiliales</taxon>
        <taxon>Marinilabiliaceae</taxon>
        <taxon>Plebeiibacterium</taxon>
    </lineage>
</organism>
<keyword evidence="2" id="KW-1185">Reference proteome</keyword>